<name>A0A3R8Q5Z9_9PSEU</name>
<dbReference type="Proteomes" id="UP000274515">
    <property type="component" value="Unassembled WGS sequence"/>
</dbReference>
<organism evidence="5 6">
    <name type="scientific">Saccharopolyspora rhizosphaerae</name>
    <dbReference type="NCBI Taxonomy" id="2492662"/>
    <lineage>
        <taxon>Bacteria</taxon>
        <taxon>Bacillati</taxon>
        <taxon>Actinomycetota</taxon>
        <taxon>Actinomycetes</taxon>
        <taxon>Pseudonocardiales</taxon>
        <taxon>Pseudonocardiaceae</taxon>
        <taxon>Saccharopolyspora</taxon>
    </lineage>
</organism>
<evidence type="ECO:0000313" key="6">
    <source>
        <dbReference type="Proteomes" id="UP000274515"/>
    </source>
</evidence>
<dbReference type="Pfam" id="PF13458">
    <property type="entry name" value="Peripla_BP_6"/>
    <property type="match status" value="1"/>
</dbReference>
<gene>
    <name evidence="5" type="ORF">EIL87_10320</name>
</gene>
<evidence type="ECO:0000256" key="2">
    <source>
        <dbReference type="ARBA" id="ARBA00022729"/>
    </source>
</evidence>
<evidence type="ECO:0000259" key="4">
    <source>
        <dbReference type="Pfam" id="PF13458"/>
    </source>
</evidence>
<dbReference type="InterPro" id="IPR028081">
    <property type="entry name" value="Leu-bd"/>
</dbReference>
<comment type="caution">
    <text evidence="5">The sequence shown here is derived from an EMBL/GenBank/DDBJ whole genome shotgun (WGS) entry which is preliminary data.</text>
</comment>
<reference evidence="5 6" key="1">
    <citation type="submission" date="2018-11" db="EMBL/GenBank/DDBJ databases">
        <title>Saccharopolyspora rhizosphaerae sp. nov., an actinomycete isolated from rhizosphere soil in Thailand.</title>
        <authorList>
            <person name="Intra B."/>
            <person name="Euanorasetr J."/>
            <person name="Take A."/>
            <person name="Inahashi Y."/>
            <person name="Mori M."/>
            <person name="Panbangred W."/>
            <person name="Matsumoto A."/>
        </authorList>
    </citation>
    <scope>NUCLEOTIDE SEQUENCE [LARGE SCALE GENOMIC DNA]</scope>
    <source>
        <strain evidence="5 6">H219</strain>
    </source>
</reference>
<proteinExistence type="inferred from homology"/>
<comment type="similarity">
    <text evidence="1">Belongs to the leucine-binding protein family.</text>
</comment>
<evidence type="ECO:0000313" key="5">
    <source>
        <dbReference type="EMBL" id="RRO17656.1"/>
    </source>
</evidence>
<dbReference type="PANTHER" id="PTHR47628:SF1">
    <property type="entry name" value="ALIPHATIC AMIDASE EXPRESSION-REGULATING PROTEIN"/>
    <property type="match status" value="1"/>
</dbReference>
<feature type="compositionally biased region" description="Basic and acidic residues" evidence="3">
    <location>
        <begin position="235"/>
        <end position="254"/>
    </location>
</feature>
<feature type="domain" description="Leucine-binding protein" evidence="4">
    <location>
        <begin position="1"/>
        <end position="179"/>
    </location>
</feature>
<feature type="region of interest" description="Disordered" evidence="3">
    <location>
        <begin position="174"/>
        <end position="266"/>
    </location>
</feature>
<keyword evidence="2" id="KW-0732">Signal</keyword>
<dbReference type="Gene3D" id="3.40.50.2300">
    <property type="match status" value="2"/>
</dbReference>
<dbReference type="OrthoDB" id="7337537at2"/>
<dbReference type="InterPro" id="IPR028082">
    <property type="entry name" value="Peripla_BP_I"/>
</dbReference>
<dbReference type="EMBL" id="RSAA01000008">
    <property type="protein sequence ID" value="RRO17656.1"/>
    <property type="molecule type" value="Genomic_DNA"/>
</dbReference>
<keyword evidence="6" id="KW-1185">Reference proteome</keyword>
<accession>A0A3R8Q5Z9</accession>
<protein>
    <recommendedName>
        <fullName evidence="4">Leucine-binding protein domain-containing protein</fullName>
    </recommendedName>
</protein>
<evidence type="ECO:0000256" key="3">
    <source>
        <dbReference type="SAM" id="MobiDB-lite"/>
    </source>
</evidence>
<dbReference type="AlphaFoldDB" id="A0A3R8Q5Z9"/>
<dbReference type="SUPFAM" id="SSF53822">
    <property type="entry name" value="Periplasmic binding protein-like I"/>
    <property type="match status" value="1"/>
</dbReference>
<evidence type="ECO:0000256" key="1">
    <source>
        <dbReference type="ARBA" id="ARBA00010062"/>
    </source>
</evidence>
<sequence length="266" mass="28799">MIGNNYRWGHGAHAAGHRALEEVGGQVVGNEFVELGHLDFGRVIEEIERSGADCVLSTLVGADEVAFERQVWEAGLRTKWATLSLAMEESARERIGDDAAAGIWAALGYFEGLDTTENKALLGRYRGKYGRWAPPLSSLSESVYEAVALYAAAVRNGRGDVRGVAEALREIRMTMPEAPSSQPARTRCVRTCTSPRQSPGAFASRPDDGRDAPASLRPRRLRPASTAAAESADDSAVKAHRDRVPIPPRSDRRTPTRSPTAAHGVR</sequence>
<dbReference type="PANTHER" id="PTHR47628">
    <property type="match status" value="1"/>
</dbReference>